<dbReference type="HOGENOM" id="CLU_1837009_0_0_1"/>
<sequence>MSNSTKDVGSEKAVDGLFTDRGSGGQCTLSDGGHYTAEWRVDLGSVVSISRINIYYMTDNQDPGPYVHRLAGFSLYVSNTTSKLDGQLCYKDETGGTPSVNQIISCSIVGRYDAVEAMVMVVFIRVQHTVLIVTPIQETV</sequence>
<dbReference type="Pfam" id="PF22633">
    <property type="entry name" value="F5_F8_type_C_2"/>
    <property type="match status" value="1"/>
</dbReference>
<dbReference type="InterPro" id="IPR008979">
    <property type="entry name" value="Galactose-bd-like_sf"/>
</dbReference>
<dbReference type="Gene3D" id="2.60.120.260">
    <property type="entry name" value="Galactose-binding domain-like"/>
    <property type="match status" value="1"/>
</dbReference>
<organism evidence="1">
    <name type="scientific">Magallana gigas</name>
    <name type="common">Pacific oyster</name>
    <name type="synonym">Crassostrea gigas</name>
    <dbReference type="NCBI Taxonomy" id="29159"/>
    <lineage>
        <taxon>Eukaryota</taxon>
        <taxon>Metazoa</taxon>
        <taxon>Spiralia</taxon>
        <taxon>Lophotrochozoa</taxon>
        <taxon>Mollusca</taxon>
        <taxon>Bivalvia</taxon>
        <taxon>Autobranchia</taxon>
        <taxon>Pteriomorphia</taxon>
        <taxon>Ostreida</taxon>
        <taxon>Ostreoidea</taxon>
        <taxon>Ostreidae</taxon>
        <taxon>Magallana</taxon>
    </lineage>
</organism>
<dbReference type="EMBL" id="JH822475">
    <property type="protein sequence ID" value="EKC17605.1"/>
    <property type="molecule type" value="Genomic_DNA"/>
</dbReference>
<dbReference type="InParanoid" id="K1PMD3"/>
<reference evidence="1" key="1">
    <citation type="journal article" date="2012" name="Nature">
        <title>The oyster genome reveals stress adaptation and complexity of shell formation.</title>
        <authorList>
            <person name="Zhang G."/>
            <person name="Fang X."/>
            <person name="Guo X."/>
            <person name="Li L."/>
            <person name="Luo R."/>
            <person name="Xu F."/>
            <person name="Yang P."/>
            <person name="Zhang L."/>
            <person name="Wang X."/>
            <person name="Qi H."/>
            <person name="Xiong Z."/>
            <person name="Que H."/>
            <person name="Xie Y."/>
            <person name="Holland P.W."/>
            <person name="Paps J."/>
            <person name="Zhu Y."/>
            <person name="Wu F."/>
            <person name="Chen Y."/>
            <person name="Wang J."/>
            <person name="Peng C."/>
            <person name="Meng J."/>
            <person name="Yang L."/>
            <person name="Liu J."/>
            <person name="Wen B."/>
            <person name="Zhang N."/>
            <person name="Huang Z."/>
            <person name="Zhu Q."/>
            <person name="Feng Y."/>
            <person name="Mount A."/>
            <person name="Hedgecock D."/>
            <person name="Xu Z."/>
            <person name="Liu Y."/>
            <person name="Domazet-Loso T."/>
            <person name="Du Y."/>
            <person name="Sun X."/>
            <person name="Zhang S."/>
            <person name="Liu B."/>
            <person name="Cheng P."/>
            <person name="Jiang X."/>
            <person name="Li J."/>
            <person name="Fan D."/>
            <person name="Wang W."/>
            <person name="Fu W."/>
            <person name="Wang T."/>
            <person name="Wang B."/>
            <person name="Zhang J."/>
            <person name="Peng Z."/>
            <person name="Li Y."/>
            <person name="Li N."/>
            <person name="Wang J."/>
            <person name="Chen M."/>
            <person name="He Y."/>
            <person name="Tan F."/>
            <person name="Song X."/>
            <person name="Zheng Q."/>
            <person name="Huang R."/>
            <person name="Yang H."/>
            <person name="Du X."/>
            <person name="Chen L."/>
            <person name="Yang M."/>
            <person name="Gaffney P.M."/>
            <person name="Wang S."/>
            <person name="Luo L."/>
            <person name="She Z."/>
            <person name="Ming Y."/>
            <person name="Huang W."/>
            <person name="Zhang S."/>
            <person name="Huang B."/>
            <person name="Zhang Y."/>
            <person name="Qu T."/>
            <person name="Ni P."/>
            <person name="Miao G."/>
            <person name="Wang J."/>
            <person name="Wang Q."/>
            <person name="Steinberg C.E."/>
            <person name="Wang H."/>
            <person name="Li N."/>
            <person name="Qian L."/>
            <person name="Zhang G."/>
            <person name="Li Y."/>
            <person name="Yang H."/>
            <person name="Liu X."/>
            <person name="Wang J."/>
            <person name="Yin Y."/>
            <person name="Wang J."/>
        </authorList>
    </citation>
    <scope>NUCLEOTIDE SEQUENCE [LARGE SCALE GENOMIC DNA]</scope>
    <source>
        <strain evidence="1">05x7-T-G4-1.051#20</strain>
    </source>
</reference>
<dbReference type="AlphaFoldDB" id="K1PMD3"/>
<name>K1PMD3_MAGGI</name>
<dbReference type="SUPFAM" id="SSF49785">
    <property type="entry name" value="Galactose-binding domain-like"/>
    <property type="match status" value="1"/>
</dbReference>
<proteinExistence type="predicted"/>
<accession>K1PMD3</accession>
<protein>
    <submittedName>
        <fullName evidence="1">Uncharacterized protein</fullName>
    </submittedName>
</protein>
<evidence type="ECO:0000313" key="1">
    <source>
        <dbReference type="EMBL" id="EKC17605.1"/>
    </source>
</evidence>
<gene>
    <name evidence="1" type="ORF">CGI_10000484</name>
</gene>